<dbReference type="InterPro" id="IPR002347">
    <property type="entry name" value="SDR_fam"/>
</dbReference>
<dbReference type="CDD" id="cd05233">
    <property type="entry name" value="SDR_c"/>
    <property type="match status" value="1"/>
</dbReference>
<dbReference type="PANTHER" id="PTHR43669:SF3">
    <property type="entry name" value="ALCOHOL DEHYDROGENASE, PUTATIVE (AFU_ORTHOLOGUE AFUA_3G03445)-RELATED"/>
    <property type="match status" value="1"/>
</dbReference>
<comment type="similarity">
    <text evidence="1 3">Belongs to the short-chain dehydrogenases/reductases (SDR) family.</text>
</comment>
<keyword evidence="2 5" id="KW-0560">Oxidoreductase</keyword>
<evidence type="ECO:0000259" key="4">
    <source>
        <dbReference type="SMART" id="SM00822"/>
    </source>
</evidence>
<keyword evidence="6" id="KW-1185">Reference proteome</keyword>
<dbReference type="SMART" id="SM00822">
    <property type="entry name" value="PKS_KR"/>
    <property type="match status" value="1"/>
</dbReference>
<evidence type="ECO:0000256" key="2">
    <source>
        <dbReference type="ARBA" id="ARBA00023002"/>
    </source>
</evidence>
<dbReference type="EC" id="1.-.-.-" evidence="5"/>
<dbReference type="AlphaFoldDB" id="A0A7M4DEY1"/>
<protein>
    <submittedName>
        <fullName evidence="5">Putative oxidoreductase</fullName>
        <ecNumber evidence="5">1.-.-.-</ecNumber>
    </submittedName>
</protein>
<sequence length="235" mass="24848">MTNLDKVRVVVTGAAGGIGSALARRLHAAGARLALTSRDPERLDGLVRELGGPGDGLWAQSADLADEPSVESFFEGAREHLGSLDALVNVAGLSRPGQIVETSLADFEQIWHANVTSAFLASKHAVPLIDPDAGGAVINVSSVAGLRPNATAPLYCTAKAALDMFTRAFALQVKQRRIRVTALNPGGTDTPFWGDRPVDRSKLMSAEDVVDVIMFVLNAPSTVQISAVEFEPFHP</sequence>
<dbReference type="GO" id="GO:0016491">
    <property type="term" value="F:oxidoreductase activity"/>
    <property type="evidence" value="ECO:0007669"/>
    <property type="project" value="UniProtKB-KW"/>
</dbReference>
<dbReference type="InterPro" id="IPR036291">
    <property type="entry name" value="NAD(P)-bd_dom_sf"/>
</dbReference>
<dbReference type="Proteomes" id="UP000419743">
    <property type="component" value="Unassembled WGS sequence"/>
</dbReference>
<organism evidence="5 6">
    <name type="scientific">Occultella aeris</name>
    <dbReference type="NCBI Taxonomy" id="2761496"/>
    <lineage>
        <taxon>Bacteria</taxon>
        <taxon>Bacillati</taxon>
        <taxon>Actinomycetota</taxon>
        <taxon>Actinomycetes</taxon>
        <taxon>Micrococcales</taxon>
        <taxon>Ruaniaceae</taxon>
        <taxon>Occultella</taxon>
    </lineage>
</organism>
<evidence type="ECO:0000256" key="3">
    <source>
        <dbReference type="RuleBase" id="RU000363"/>
    </source>
</evidence>
<evidence type="ECO:0000256" key="1">
    <source>
        <dbReference type="ARBA" id="ARBA00006484"/>
    </source>
</evidence>
<evidence type="ECO:0000313" key="6">
    <source>
        <dbReference type="Proteomes" id="UP000419743"/>
    </source>
</evidence>
<dbReference type="RefSeq" id="WP_197522267.1">
    <property type="nucleotide sequence ID" value="NZ_CACRYJ010000011.1"/>
</dbReference>
<proteinExistence type="inferred from homology"/>
<comment type="caution">
    <text evidence="5">The sequence shown here is derived from an EMBL/GenBank/DDBJ whole genome shotgun (WGS) entry which is preliminary data.</text>
</comment>
<dbReference type="InterPro" id="IPR057326">
    <property type="entry name" value="KR_dom"/>
</dbReference>
<name>A0A7M4DEY1_9MICO</name>
<dbReference type="EMBL" id="CACRYJ010000011">
    <property type="protein sequence ID" value="VZO35474.1"/>
    <property type="molecule type" value="Genomic_DNA"/>
</dbReference>
<feature type="domain" description="Ketoreductase" evidence="4">
    <location>
        <begin position="7"/>
        <end position="196"/>
    </location>
</feature>
<accession>A0A7M4DEY1</accession>
<dbReference type="SUPFAM" id="SSF51735">
    <property type="entry name" value="NAD(P)-binding Rossmann-fold domains"/>
    <property type="match status" value="1"/>
</dbReference>
<dbReference type="PROSITE" id="PS00061">
    <property type="entry name" value="ADH_SHORT"/>
    <property type="match status" value="1"/>
</dbReference>
<dbReference type="PRINTS" id="PR00080">
    <property type="entry name" value="SDRFAMILY"/>
</dbReference>
<dbReference type="Gene3D" id="3.40.50.720">
    <property type="entry name" value="NAD(P)-binding Rossmann-like Domain"/>
    <property type="match status" value="1"/>
</dbReference>
<dbReference type="PRINTS" id="PR00081">
    <property type="entry name" value="GDHRDH"/>
</dbReference>
<reference evidence="5 6" key="1">
    <citation type="submission" date="2019-11" db="EMBL/GenBank/DDBJ databases">
        <authorList>
            <person name="Criscuolo A."/>
        </authorList>
    </citation>
    <scope>NUCLEOTIDE SEQUENCE [LARGE SCALE GENOMIC DNA]</scope>
    <source>
        <strain evidence="5">CIP111667</strain>
    </source>
</reference>
<dbReference type="PANTHER" id="PTHR43669">
    <property type="entry name" value="5-KETO-D-GLUCONATE 5-REDUCTASE"/>
    <property type="match status" value="1"/>
</dbReference>
<dbReference type="Pfam" id="PF00106">
    <property type="entry name" value="adh_short"/>
    <property type="match status" value="1"/>
</dbReference>
<evidence type="ECO:0000313" key="5">
    <source>
        <dbReference type="EMBL" id="VZO35474.1"/>
    </source>
</evidence>
<gene>
    <name evidence="5" type="ORF">HALOF300_00672</name>
</gene>
<dbReference type="InterPro" id="IPR020904">
    <property type="entry name" value="Sc_DH/Rdtase_CS"/>
</dbReference>